<evidence type="ECO:0000313" key="2">
    <source>
        <dbReference type="EMBL" id="MEC4177036.1"/>
    </source>
</evidence>
<organism evidence="2 3">
    <name type="scientific">Adlercreutzia wanghongyangiae</name>
    <dbReference type="NCBI Taxonomy" id="3111451"/>
    <lineage>
        <taxon>Bacteria</taxon>
        <taxon>Bacillati</taxon>
        <taxon>Actinomycetota</taxon>
        <taxon>Coriobacteriia</taxon>
        <taxon>Eggerthellales</taxon>
        <taxon>Eggerthellaceae</taxon>
        <taxon>Adlercreutzia</taxon>
    </lineage>
</organism>
<protein>
    <submittedName>
        <fullName evidence="2">Type IV toxin-antitoxin system AbiEi family antitoxin</fullName>
    </submittedName>
</protein>
<accession>A0ABU6IL20</accession>
<proteinExistence type="predicted"/>
<evidence type="ECO:0000259" key="1">
    <source>
        <dbReference type="Pfam" id="PF09407"/>
    </source>
</evidence>
<dbReference type="EMBL" id="JAYMFF010000031">
    <property type="protein sequence ID" value="MEC4177036.1"/>
    <property type="molecule type" value="Genomic_DNA"/>
</dbReference>
<gene>
    <name evidence="2" type="ORF">VIN30_11305</name>
</gene>
<feature type="domain" description="AbiEi antitoxin C-terminal" evidence="1">
    <location>
        <begin position="72"/>
        <end position="210"/>
    </location>
</feature>
<name>A0ABU6IL20_9ACTN</name>
<comment type="caution">
    <text evidence="2">The sequence shown here is derived from an EMBL/GenBank/DDBJ whole genome shotgun (WGS) entry which is preliminary data.</text>
</comment>
<keyword evidence="3" id="KW-1185">Reference proteome</keyword>
<evidence type="ECO:0000313" key="3">
    <source>
        <dbReference type="Proteomes" id="UP001349994"/>
    </source>
</evidence>
<dbReference type="Pfam" id="PF09407">
    <property type="entry name" value="AbiEi_1"/>
    <property type="match status" value="1"/>
</dbReference>
<dbReference type="InterPro" id="IPR018547">
    <property type="entry name" value="AbiEi_C"/>
</dbReference>
<dbReference type="Proteomes" id="UP001349994">
    <property type="component" value="Unassembled WGS sequence"/>
</dbReference>
<sequence>MRASGLSTWMLSHGVTSMRTDEIANLLSIPPGQVRTRLAAQRKAGAIVSPTRGLWVPVPPERATWGAPEPDAYINDMMAFLGCSYYVGWLSAAFLYGAGHQAPQEFQVASSKHISDREIGRSKLRFLTRGRIDQIPATRMVSGSSFVRVSTVGATMLDVAADPDISGGLDNAATVIAELAWENDDFMSDVLTAAPAHSAAAVRRLGWILEHVAEIDGLGDLARASAEKGASPSYLSPNAPRGGSLDVRWNIFVNKEVDPDI</sequence>
<reference evidence="2 3" key="1">
    <citation type="submission" date="2024-01" db="EMBL/GenBank/DDBJ databases">
        <title>novel species in genus Adlercreutzia.</title>
        <authorList>
            <person name="Liu X."/>
        </authorList>
    </citation>
    <scope>NUCLEOTIDE SEQUENCE [LARGE SCALE GENOMIC DNA]</scope>
    <source>
        <strain evidence="2 3">R7</strain>
    </source>
</reference>